<evidence type="ECO:0008006" key="3">
    <source>
        <dbReference type="Google" id="ProtNLM"/>
    </source>
</evidence>
<sequence>MNHKSSSSFNFRKLFRVVYAISAIQTIVSVSAAPGYEANNVYHSKAHIQTPSYNVAKHNTNNYSNNNRHRINEYHDIGNKYSENKKNHHRVTKTVTRTVTQNIRKTRYHNVYKTKTIYKTNCVPTNVYHKKRDLYDANHEYKDDYNRKNHEYKDDHRGISNEYKDDYHRKNHEYKDDYHRGISNEYKDNGRFGGDDYKSVSDISKNSYNSFPTKIVIGSLGRNPNHIKADDFDEDCDDVIYNKHDNKHHDYKHHDKHVGGWCSEGSYACVGVNNPKFLQCLHGKFIEMPCGPGTVCTPNGNKSIVCGWPTHFK</sequence>
<comment type="caution">
    <text evidence="1">The sequence shown here is derived from an EMBL/GenBank/DDBJ whole genome shotgun (WGS) entry which is preliminary data.</text>
</comment>
<keyword evidence="2" id="KW-1185">Reference proteome</keyword>
<evidence type="ECO:0000313" key="1">
    <source>
        <dbReference type="EMBL" id="OMJ28681.1"/>
    </source>
</evidence>
<protein>
    <recommendedName>
        <fullName evidence="3">Carbohydrate-binding module family 19 domain-containing protein</fullName>
    </recommendedName>
</protein>
<gene>
    <name evidence="1" type="ORF">AYI69_g1835</name>
</gene>
<proteinExistence type="predicted"/>
<reference evidence="2" key="1">
    <citation type="submission" date="2017-01" db="EMBL/GenBank/DDBJ databases">
        <authorList>
            <person name="Wang Y."/>
            <person name="White M."/>
            <person name="Kvist S."/>
            <person name="Moncalvo J.-M."/>
        </authorList>
    </citation>
    <scope>NUCLEOTIDE SEQUENCE [LARGE SCALE GENOMIC DNA]</scope>
    <source>
        <strain evidence="2">ID-206-W2</strain>
    </source>
</reference>
<dbReference type="AlphaFoldDB" id="A0A1R1YP51"/>
<name>A0A1R1YP51_9FUNG</name>
<accession>A0A1R1YP51</accession>
<dbReference type="EMBL" id="LSSM01000511">
    <property type="protein sequence ID" value="OMJ28681.1"/>
    <property type="molecule type" value="Genomic_DNA"/>
</dbReference>
<dbReference type="OrthoDB" id="2336871at2759"/>
<evidence type="ECO:0000313" key="2">
    <source>
        <dbReference type="Proteomes" id="UP000187429"/>
    </source>
</evidence>
<dbReference type="Proteomes" id="UP000187429">
    <property type="component" value="Unassembled WGS sequence"/>
</dbReference>
<organism evidence="1 2">
    <name type="scientific">Smittium culicis</name>
    <dbReference type="NCBI Taxonomy" id="133412"/>
    <lineage>
        <taxon>Eukaryota</taxon>
        <taxon>Fungi</taxon>
        <taxon>Fungi incertae sedis</taxon>
        <taxon>Zoopagomycota</taxon>
        <taxon>Kickxellomycotina</taxon>
        <taxon>Harpellomycetes</taxon>
        <taxon>Harpellales</taxon>
        <taxon>Legeriomycetaceae</taxon>
        <taxon>Smittium</taxon>
    </lineage>
</organism>